<dbReference type="STRING" id="1300222.I532_13254"/>
<dbReference type="Proteomes" id="UP000012081">
    <property type="component" value="Unassembled WGS sequence"/>
</dbReference>
<protein>
    <recommendedName>
        <fullName evidence="4">Lipoprotein</fullName>
    </recommendedName>
</protein>
<evidence type="ECO:0000256" key="1">
    <source>
        <dbReference type="SAM" id="SignalP"/>
    </source>
</evidence>
<name>M8E017_9BACL</name>
<dbReference type="PROSITE" id="PS51257">
    <property type="entry name" value="PROKAR_LIPOPROTEIN"/>
    <property type="match status" value="1"/>
</dbReference>
<proteinExistence type="predicted"/>
<organism evidence="2 3">
    <name type="scientific">Brevibacillus borstelensis AK1</name>
    <dbReference type="NCBI Taxonomy" id="1300222"/>
    <lineage>
        <taxon>Bacteria</taxon>
        <taxon>Bacillati</taxon>
        <taxon>Bacillota</taxon>
        <taxon>Bacilli</taxon>
        <taxon>Bacillales</taxon>
        <taxon>Paenibacillaceae</taxon>
        <taxon>Brevibacillus</taxon>
    </lineage>
</organism>
<dbReference type="PATRIC" id="fig|1300222.3.peg.2773"/>
<evidence type="ECO:0008006" key="4">
    <source>
        <dbReference type="Google" id="ProtNLM"/>
    </source>
</evidence>
<keyword evidence="3" id="KW-1185">Reference proteome</keyword>
<feature type="signal peptide" evidence="1">
    <location>
        <begin position="1"/>
        <end position="19"/>
    </location>
</feature>
<feature type="chain" id="PRO_5004095230" description="Lipoprotein" evidence="1">
    <location>
        <begin position="20"/>
        <end position="166"/>
    </location>
</feature>
<evidence type="ECO:0000313" key="3">
    <source>
        <dbReference type="Proteomes" id="UP000012081"/>
    </source>
</evidence>
<sequence length="166" mass="19315">MFIRRLVPFVVCFLLAACASSTVSIDKIKKLSFQVFLPESLPDGYTEQKTLLDLNEGSLLISYVNSDTYIELLQMKKSTYDYHPMIEWYANKGNSQKSDDRFEIVGNYVVDMDNSLNKQGVWEAVFLPKQDLDSQTKYNELRYYHLQSNSNEEERKTFMESLAPIH</sequence>
<evidence type="ECO:0000313" key="2">
    <source>
        <dbReference type="EMBL" id="EMT52626.1"/>
    </source>
</evidence>
<gene>
    <name evidence="2" type="ORF">I532_13254</name>
</gene>
<keyword evidence="1" id="KW-0732">Signal</keyword>
<dbReference type="AlphaFoldDB" id="M8E017"/>
<dbReference type="EMBL" id="APBN01000004">
    <property type="protein sequence ID" value="EMT52626.1"/>
    <property type="molecule type" value="Genomic_DNA"/>
</dbReference>
<comment type="caution">
    <text evidence="2">The sequence shown here is derived from an EMBL/GenBank/DDBJ whole genome shotgun (WGS) entry which is preliminary data.</text>
</comment>
<reference evidence="2 3" key="1">
    <citation type="submission" date="2013-03" db="EMBL/GenBank/DDBJ databases">
        <title>Assembly of a new bacterial strain Brevibacillus borstelensis AK1.</title>
        <authorList>
            <person name="Rajan I."/>
            <person name="PoliReddy D."/>
            <person name="Sugumar T."/>
            <person name="Rathinam K."/>
            <person name="Alqarawi S."/>
            <person name="Khalil A.B."/>
            <person name="Sivakumar N."/>
        </authorList>
    </citation>
    <scope>NUCLEOTIDE SEQUENCE [LARGE SCALE GENOMIC DNA]</scope>
    <source>
        <strain evidence="2 3">AK1</strain>
    </source>
</reference>
<accession>M8E017</accession>